<evidence type="ECO:0000313" key="1">
    <source>
        <dbReference type="EMBL" id="KAH0452604.1"/>
    </source>
</evidence>
<dbReference type="Proteomes" id="UP000775213">
    <property type="component" value="Unassembled WGS sequence"/>
</dbReference>
<sequence>MDFGIGNLSLVQPFEYTWVAINSLLPPILNVDLTLQDNVGNVDYGPLNLSIYESVLSDVPIIGSVVENLEDKNEAIIDIAISLISKNALIAHLALNSKGSCVDQSSWLDECYSSGGQSDEEDNVEPSDDF</sequence>
<dbReference type="AlphaFoldDB" id="A0AAV7G9V0"/>
<reference evidence="1 2" key="1">
    <citation type="journal article" date="2021" name="Hortic Res">
        <title>Chromosome-scale assembly of the Dendrobium chrysotoxum genome enhances the understanding of orchid evolution.</title>
        <authorList>
            <person name="Zhang Y."/>
            <person name="Zhang G.Q."/>
            <person name="Zhang D."/>
            <person name="Liu X.D."/>
            <person name="Xu X.Y."/>
            <person name="Sun W.H."/>
            <person name="Yu X."/>
            <person name="Zhu X."/>
            <person name="Wang Z.W."/>
            <person name="Zhao X."/>
            <person name="Zhong W.Y."/>
            <person name="Chen H."/>
            <person name="Yin W.L."/>
            <person name="Huang T."/>
            <person name="Niu S.C."/>
            <person name="Liu Z.J."/>
        </authorList>
    </citation>
    <scope>NUCLEOTIDE SEQUENCE [LARGE SCALE GENOMIC DNA]</scope>
    <source>
        <strain evidence="1">Lindl</strain>
    </source>
</reference>
<proteinExistence type="predicted"/>
<dbReference type="EMBL" id="JAGFBR010000017">
    <property type="protein sequence ID" value="KAH0452604.1"/>
    <property type="molecule type" value="Genomic_DNA"/>
</dbReference>
<accession>A0AAV7G9V0</accession>
<name>A0AAV7G9V0_DENCH</name>
<keyword evidence="2" id="KW-1185">Reference proteome</keyword>
<comment type="caution">
    <text evidence="1">The sequence shown here is derived from an EMBL/GenBank/DDBJ whole genome shotgun (WGS) entry which is preliminary data.</text>
</comment>
<evidence type="ECO:0000313" key="2">
    <source>
        <dbReference type="Proteomes" id="UP000775213"/>
    </source>
</evidence>
<protein>
    <submittedName>
        <fullName evidence="1">Uncharacterized protein</fullName>
    </submittedName>
</protein>
<organism evidence="1 2">
    <name type="scientific">Dendrobium chrysotoxum</name>
    <name type="common">Orchid</name>
    <dbReference type="NCBI Taxonomy" id="161865"/>
    <lineage>
        <taxon>Eukaryota</taxon>
        <taxon>Viridiplantae</taxon>
        <taxon>Streptophyta</taxon>
        <taxon>Embryophyta</taxon>
        <taxon>Tracheophyta</taxon>
        <taxon>Spermatophyta</taxon>
        <taxon>Magnoliopsida</taxon>
        <taxon>Liliopsida</taxon>
        <taxon>Asparagales</taxon>
        <taxon>Orchidaceae</taxon>
        <taxon>Epidendroideae</taxon>
        <taxon>Malaxideae</taxon>
        <taxon>Dendrobiinae</taxon>
        <taxon>Dendrobium</taxon>
    </lineage>
</organism>
<gene>
    <name evidence="1" type="ORF">IEQ34_019903</name>
</gene>